<gene>
    <name evidence="1" type="ORF">DPEC_G00286820</name>
</gene>
<evidence type="ECO:0000313" key="2">
    <source>
        <dbReference type="Proteomes" id="UP001157502"/>
    </source>
</evidence>
<proteinExistence type="predicted"/>
<name>A0ACC2FK33_DALPE</name>
<reference evidence="1" key="1">
    <citation type="submission" date="2021-05" db="EMBL/GenBank/DDBJ databases">
        <authorList>
            <person name="Pan Q."/>
            <person name="Jouanno E."/>
            <person name="Zahm M."/>
            <person name="Klopp C."/>
            <person name="Cabau C."/>
            <person name="Louis A."/>
            <person name="Berthelot C."/>
            <person name="Parey E."/>
            <person name="Roest Crollius H."/>
            <person name="Montfort J."/>
            <person name="Robinson-Rechavi M."/>
            <person name="Bouchez O."/>
            <person name="Lampietro C."/>
            <person name="Lopez Roques C."/>
            <person name="Donnadieu C."/>
            <person name="Postlethwait J."/>
            <person name="Bobe J."/>
            <person name="Dillon D."/>
            <person name="Chandos A."/>
            <person name="von Hippel F."/>
            <person name="Guiguen Y."/>
        </authorList>
    </citation>
    <scope>NUCLEOTIDE SEQUENCE</scope>
    <source>
        <strain evidence="1">YG-Jan2019</strain>
    </source>
</reference>
<dbReference type="EMBL" id="CM055753">
    <property type="protein sequence ID" value="KAJ7991721.1"/>
    <property type="molecule type" value="Genomic_DNA"/>
</dbReference>
<accession>A0ACC2FK33</accession>
<organism evidence="1 2">
    <name type="scientific">Dallia pectoralis</name>
    <name type="common">Alaska blackfish</name>
    <dbReference type="NCBI Taxonomy" id="75939"/>
    <lineage>
        <taxon>Eukaryota</taxon>
        <taxon>Metazoa</taxon>
        <taxon>Chordata</taxon>
        <taxon>Craniata</taxon>
        <taxon>Vertebrata</taxon>
        <taxon>Euteleostomi</taxon>
        <taxon>Actinopterygii</taxon>
        <taxon>Neopterygii</taxon>
        <taxon>Teleostei</taxon>
        <taxon>Protacanthopterygii</taxon>
        <taxon>Esociformes</taxon>
        <taxon>Umbridae</taxon>
        <taxon>Dallia</taxon>
    </lineage>
</organism>
<comment type="caution">
    <text evidence="1">The sequence shown here is derived from an EMBL/GenBank/DDBJ whole genome shotgun (WGS) entry which is preliminary data.</text>
</comment>
<protein>
    <submittedName>
        <fullName evidence="1">Uncharacterized protein</fullName>
    </submittedName>
</protein>
<keyword evidence="2" id="KW-1185">Reference proteome</keyword>
<evidence type="ECO:0000313" key="1">
    <source>
        <dbReference type="EMBL" id="KAJ7991721.1"/>
    </source>
</evidence>
<sequence length="244" mass="27353">MEHMEHPEMHDDKENMQSHMPPGDMSMNMNGNTEEIEPENSTNSSDMDNVSMVLTNHEIDKHKQLEIHCKGNCHVKMYYPSAEDSADKDDRDEDENSSSAEEDRDSEADSETNKDSVTSEDKSKDESNDDSKDDSKDESDEDHNTLEEFAAETGSTEDSDNNSDAKDGSIDNKDGSKDESEAESDPDSKDDTKAEDSDESVMKESEILMILTKMIWGEMTGGQADRSTRTHNPGGPHKTHHRTR</sequence>
<dbReference type="Proteomes" id="UP001157502">
    <property type="component" value="Chromosome 26"/>
</dbReference>